<dbReference type="Pfam" id="PF01610">
    <property type="entry name" value="DDE_Tnp_ISL3"/>
    <property type="match status" value="1"/>
</dbReference>
<dbReference type="InterPro" id="IPR032877">
    <property type="entry name" value="Transposase_HTH"/>
</dbReference>
<evidence type="ECO:0000259" key="2">
    <source>
        <dbReference type="Pfam" id="PF13542"/>
    </source>
</evidence>
<dbReference type="Pfam" id="PF14690">
    <property type="entry name" value="Zn_ribbon_ISL3"/>
    <property type="match status" value="1"/>
</dbReference>
<name>A0A1H6WGP0_9FIRM</name>
<evidence type="ECO:0000259" key="3">
    <source>
        <dbReference type="Pfam" id="PF14690"/>
    </source>
</evidence>
<evidence type="ECO:0000313" key="4">
    <source>
        <dbReference type="EMBL" id="SEJ16138.1"/>
    </source>
</evidence>
<evidence type="ECO:0000313" key="6">
    <source>
        <dbReference type="EMBL" id="SEJ68348.1"/>
    </source>
</evidence>
<gene>
    <name evidence="4" type="ORF">SAMN05660742_1041</name>
    <name evidence="5" type="ORF">SAMN05660742_112139</name>
    <name evidence="6" type="ORF">SAMN05660742_113128</name>
</gene>
<accession>A0A1H6WGP0</accession>
<reference evidence="4 7" key="1">
    <citation type="submission" date="2016-10" db="EMBL/GenBank/DDBJ databases">
        <authorList>
            <person name="de Groot N.N."/>
        </authorList>
    </citation>
    <scope>NUCLEOTIDE SEQUENCE [LARGE SCALE GENOMIC DNA]</scope>
    <source>
        <strain evidence="4 7">DSM 2179</strain>
    </source>
</reference>
<feature type="domain" description="Transposase IS204/IS1001/IS1096/IS1165 DDE" evidence="1">
    <location>
        <begin position="146"/>
        <end position="385"/>
    </location>
</feature>
<dbReference type="Pfam" id="PF13542">
    <property type="entry name" value="HTH_Tnp_ISL3"/>
    <property type="match status" value="1"/>
</dbReference>
<evidence type="ECO:0000313" key="7">
    <source>
        <dbReference type="Proteomes" id="UP000199662"/>
    </source>
</evidence>
<keyword evidence="7" id="KW-1185">Reference proteome</keyword>
<dbReference type="EMBL" id="FNZK01000004">
    <property type="protein sequence ID" value="SEJ16138.1"/>
    <property type="molecule type" value="Genomic_DNA"/>
</dbReference>
<proteinExistence type="predicted"/>
<dbReference type="EMBL" id="FNZK01000012">
    <property type="protein sequence ID" value="SEJ64770.1"/>
    <property type="molecule type" value="Genomic_DNA"/>
</dbReference>
<sequence>MLNIQFTTLFLDLEDLSIINVTENSLTVQLPRKLHICPSCGQQTQKVHDYRLQKIKHLPLLHKTYDLFLRKRRYVCPHCSKRFFEDNPFLLKYQRMTTLLKQFIISQFAQVKSASAIAKDTNVSVTTALRLFDHVDYPKPQLPEVLSIDEFKGNADGEEFQCLLVNPKDKRPLDILENRKTDDLCKYFASFPIEQRAHVKYVVMDLSSLFRSVIKSSFPNAKIIADKFHTCRLANWALESVRKEVQKEFSDYRRKYFKKSRFLLLKRHKNLKRDEDKEQLANMLAVSEKLSQAYRLKELFYEVMDSTDSVEYVKRFKQWQENVMRYDIKQFNKLMKTVIEWKNEIIAAISTGYSNGYIEGCNNRTKVLKRTCYGIQKFKRMRNRILYMAA</sequence>
<dbReference type="RefSeq" id="WP_091829731.1">
    <property type="nucleotide sequence ID" value="NZ_FNZK01000004.1"/>
</dbReference>
<evidence type="ECO:0000259" key="1">
    <source>
        <dbReference type="Pfam" id="PF01610"/>
    </source>
</evidence>
<dbReference type="InterPro" id="IPR029261">
    <property type="entry name" value="Transposase_Znf"/>
</dbReference>
<dbReference type="EMBL" id="FNZK01000013">
    <property type="protein sequence ID" value="SEJ68348.1"/>
    <property type="molecule type" value="Genomic_DNA"/>
</dbReference>
<dbReference type="PANTHER" id="PTHR33498:SF1">
    <property type="entry name" value="TRANSPOSASE FOR INSERTION SEQUENCE ELEMENT IS1557"/>
    <property type="match status" value="1"/>
</dbReference>
<organism evidence="4 7">
    <name type="scientific">Propionispira arboris</name>
    <dbReference type="NCBI Taxonomy" id="84035"/>
    <lineage>
        <taxon>Bacteria</taxon>
        <taxon>Bacillati</taxon>
        <taxon>Bacillota</taxon>
        <taxon>Negativicutes</taxon>
        <taxon>Selenomonadales</taxon>
        <taxon>Selenomonadaceae</taxon>
        <taxon>Propionispira</taxon>
    </lineage>
</organism>
<dbReference type="InterPro" id="IPR047951">
    <property type="entry name" value="Transpos_ISL3"/>
</dbReference>
<dbReference type="InterPro" id="IPR002560">
    <property type="entry name" value="Transposase_DDE"/>
</dbReference>
<dbReference type="AlphaFoldDB" id="A0A1H6WGP0"/>
<protein>
    <submittedName>
        <fullName evidence="4">Transposase</fullName>
    </submittedName>
</protein>
<feature type="domain" description="Transposase IS204/IS1001/IS1096/IS1165 helix-turn-helix" evidence="2">
    <location>
        <begin position="85"/>
        <end position="135"/>
    </location>
</feature>
<dbReference type="Proteomes" id="UP000199662">
    <property type="component" value="Unassembled WGS sequence"/>
</dbReference>
<dbReference type="NCBIfam" id="NF033550">
    <property type="entry name" value="transpos_ISL3"/>
    <property type="match status" value="1"/>
</dbReference>
<dbReference type="PANTHER" id="PTHR33498">
    <property type="entry name" value="TRANSPOSASE FOR INSERTION SEQUENCE ELEMENT IS1557"/>
    <property type="match status" value="1"/>
</dbReference>
<evidence type="ECO:0000313" key="5">
    <source>
        <dbReference type="EMBL" id="SEJ64770.1"/>
    </source>
</evidence>
<feature type="domain" description="Transposase IS204/IS1001/IS1096/IS1165 zinc-finger" evidence="3">
    <location>
        <begin position="34"/>
        <end position="79"/>
    </location>
</feature>